<gene>
    <name evidence="7" type="ORF">CYY_009843</name>
</gene>
<keyword evidence="8" id="KW-1185">Reference proteome</keyword>
<evidence type="ECO:0000256" key="2">
    <source>
        <dbReference type="SAM" id="SignalP"/>
    </source>
</evidence>
<dbReference type="InterPro" id="IPR056645">
    <property type="entry name" value="DUF7743"/>
</dbReference>
<feature type="domain" description="DUF7034" evidence="3">
    <location>
        <begin position="798"/>
        <end position="919"/>
    </location>
</feature>
<evidence type="ECO:0008006" key="9">
    <source>
        <dbReference type="Google" id="ProtNLM"/>
    </source>
</evidence>
<feature type="domain" description="DUF7035" evidence="4">
    <location>
        <begin position="664"/>
        <end position="789"/>
    </location>
</feature>
<dbReference type="PANTHER" id="PTHR31378:SF29">
    <property type="entry name" value="EGF-LIKE DOMAIN-CONTAINING PROTEIN-RELATED"/>
    <property type="match status" value="1"/>
</dbReference>
<dbReference type="PANTHER" id="PTHR31378">
    <property type="entry name" value="EGF-LIKE DOMAIN-CONTAINING PROTEIN-RELATED-RELATED"/>
    <property type="match status" value="1"/>
</dbReference>
<evidence type="ECO:0000259" key="6">
    <source>
        <dbReference type="Pfam" id="PF25820"/>
    </source>
</evidence>
<sequence length="1175" mass="131385">MKLNKVIVLVQVILLVLLVTPHVNSFSGIAKEVPNKIYDFYADVNGNCTFEYYFYLYEVYGDPLNVIATNDPNFVPNPFDLLSFEGSPTSTVLFSVEIVANNLQKNYAAKFKDSGLTISVNRTISCTVMPTPIINKYGFRSLNISKIPFEFYFVIENKEKAILDPLTISLSSPQWAVDNNHHFVDQKTYVVYLYPPLQLGNTTLDMKITFPDGKEKTIPVEVVFGENLYSIGFQCTPSFLSTSYMFAIQFNTSGNPPIFYRGLGIPDLQAVYLNRPVYGNSSYSTSRGVFLGVTNAPSIQLDAYMNGIKEIGTYNFLFQLPSGVGTQIQFEPIEFLQLPGFNFEPLIFNLPLRNMNYRPTQEYDIYFKAGTDKYSYTPSSPFYLQDGCYGIVSGKIDDYIFNINLIVSQFNQNYEINFYLFNVAKTYSLIPSSLDGAKPTLVSLQVIPLPLGFNRYFIVRAQINDDISGFRMMRYQSNHGTMVPFMSSKDMVQGNPLEGIYEKVYDEPSFLSSYIYVEDYASNFDSFGLDLTIANETKLIKISNPEQFNKQIQTLEFTSAYWTHNDIDVSSFAYSTNFRFNVTNAIKLACPVLTLENFDNYPTTNYYGKWNEKLKLYEIVVTIPLRTFFGVVDYSLNYGGTRTNSTFLNTVFPSSELRVFSEDADMFGPEIETLTQFPSQTVTLSAGGGDKEIGWIFVITDRLNGIKSGNITVLAEGDLTEYSTSVSNFPNTSTVVTVEVRIPVKEKCLTQTYSIKSIYFEDHGGYISNITNMFINYLEYAYQSIYVICPSSTDVSPPVLINFQIIQGSQVDVSLDYRGGTVSFNLTVDDTGDGVKVDKLPYIYLTSINEIIKHQVSNSIVQGTKVTYTGFIRLPYGFGYPDPVLISIYGIVDNAGNFAGFTSQKLYDSGFPFFINTTIFTKNTYPCIESTSDITTDGGKLVIMGRAFGANSYVYISDGIIPVGLMVTPSFSTSTVLIIDVKPITTKGINLQVQTGSQFSQPFYVIPKPAIVYPSPLPSSSSSSHDSSSQETHAPTQTPTNPATQPPNPCINDCGGSLQGYCSSTGCICYSPWTGIDCKSKVIIIPTPSFNNTLPSFNISIPTEFLITGLLSIIELQELDTNNVAIYKYPFTQWIVSIISTDNEPIKFLYSTNITNQLDQSITNVSVSIQYFDKQ</sequence>
<dbReference type="OrthoDB" id="24183at2759"/>
<reference evidence="7" key="1">
    <citation type="submission" date="2020-01" db="EMBL/GenBank/DDBJ databases">
        <title>Development of genomics and gene disruption for Polysphondylium violaceum indicates a role for the polyketide synthase stlB in stalk morphogenesis.</title>
        <authorList>
            <person name="Narita B."/>
            <person name="Kawabe Y."/>
            <person name="Kin K."/>
            <person name="Saito T."/>
            <person name="Gibbs R."/>
            <person name="Kuspa A."/>
            <person name="Muzny D."/>
            <person name="Queller D."/>
            <person name="Richards S."/>
            <person name="Strassman J."/>
            <person name="Sucgang R."/>
            <person name="Worley K."/>
            <person name="Schaap P."/>
        </authorList>
    </citation>
    <scope>NUCLEOTIDE SEQUENCE</scope>
    <source>
        <strain evidence="7">QSvi11</strain>
    </source>
</reference>
<feature type="domain" description="DUF7743" evidence="5">
    <location>
        <begin position="435"/>
        <end position="537"/>
    </location>
</feature>
<evidence type="ECO:0000313" key="8">
    <source>
        <dbReference type="Proteomes" id="UP000695562"/>
    </source>
</evidence>
<keyword evidence="2" id="KW-0732">Signal</keyword>
<dbReference type="Proteomes" id="UP000695562">
    <property type="component" value="Unassembled WGS sequence"/>
</dbReference>
<comment type="caution">
    <text evidence="7">The sequence shown here is derived from an EMBL/GenBank/DDBJ whole genome shotgun (WGS) entry which is preliminary data.</text>
</comment>
<dbReference type="InterPro" id="IPR057709">
    <property type="entry name" value="DUF7949"/>
</dbReference>
<feature type="region of interest" description="Disordered" evidence="1">
    <location>
        <begin position="1016"/>
        <end position="1046"/>
    </location>
</feature>
<dbReference type="Pfam" id="PF24893">
    <property type="entry name" value="DUF7743"/>
    <property type="match status" value="1"/>
</dbReference>
<dbReference type="EMBL" id="AJWJ01000827">
    <property type="protein sequence ID" value="KAF2068833.1"/>
    <property type="molecule type" value="Genomic_DNA"/>
</dbReference>
<proteinExistence type="predicted"/>
<organism evidence="7 8">
    <name type="scientific">Polysphondylium violaceum</name>
    <dbReference type="NCBI Taxonomy" id="133409"/>
    <lineage>
        <taxon>Eukaryota</taxon>
        <taxon>Amoebozoa</taxon>
        <taxon>Evosea</taxon>
        <taxon>Eumycetozoa</taxon>
        <taxon>Dictyostelia</taxon>
        <taxon>Dictyosteliales</taxon>
        <taxon>Dictyosteliaceae</taxon>
        <taxon>Polysphondylium</taxon>
    </lineage>
</organism>
<name>A0A8J4UVA8_9MYCE</name>
<dbReference type="AlphaFoldDB" id="A0A8J4UVA8"/>
<dbReference type="Pfam" id="PF23033">
    <property type="entry name" value="DUF7034"/>
    <property type="match status" value="1"/>
</dbReference>
<evidence type="ECO:0000259" key="4">
    <source>
        <dbReference type="Pfam" id="PF23034"/>
    </source>
</evidence>
<accession>A0A8J4UVA8</accession>
<evidence type="ECO:0000259" key="3">
    <source>
        <dbReference type="Pfam" id="PF23033"/>
    </source>
</evidence>
<feature type="signal peptide" evidence="2">
    <location>
        <begin position="1"/>
        <end position="25"/>
    </location>
</feature>
<feature type="chain" id="PRO_5035171363" description="EGF-like domain-containing protein" evidence="2">
    <location>
        <begin position="26"/>
        <end position="1175"/>
    </location>
</feature>
<evidence type="ECO:0000313" key="7">
    <source>
        <dbReference type="EMBL" id="KAF2068833.1"/>
    </source>
</evidence>
<protein>
    <recommendedName>
        <fullName evidence="9">EGF-like domain-containing protein</fullName>
    </recommendedName>
</protein>
<feature type="domain" description="DUF7949" evidence="6">
    <location>
        <begin position="1049"/>
        <end position="1082"/>
    </location>
</feature>
<feature type="compositionally biased region" description="Low complexity" evidence="1">
    <location>
        <begin position="1018"/>
        <end position="1043"/>
    </location>
</feature>
<dbReference type="InterPro" id="IPR055462">
    <property type="entry name" value="DUF7034"/>
</dbReference>
<evidence type="ECO:0000256" key="1">
    <source>
        <dbReference type="SAM" id="MobiDB-lite"/>
    </source>
</evidence>
<evidence type="ECO:0000259" key="5">
    <source>
        <dbReference type="Pfam" id="PF24893"/>
    </source>
</evidence>
<dbReference type="InterPro" id="IPR055463">
    <property type="entry name" value="DUF7035"/>
</dbReference>
<dbReference type="Pfam" id="PF23034">
    <property type="entry name" value="DUF7035"/>
    <property type="match status" value="1"/>
</dbReference>
<feature type="non-terminal residue" evidence="7">
    <location>
        <position position="1"/>
    </location>
</feature>
<dbReference type="Pfam" id="PF25820">
    <property type="entry name" value="DUF7949"/>
    <property type="match status" value="1"/>
</dbReference>